<organism evidence="2 3">
    <name type="scientific">Rattus norvegicus</name>
    <name type="common">Rat</name>
    <dbReference type="NCBI Taxonomy" id="10116"/>
    <lineage>
        <taxon>Eukaryota</taxon>
        <taxon>Metazoa</taxon>
        <taxon>Chordata</taxon>
        <taxon>Craniata</taxon>
        <taxon>Vertebrata</taxon>
        <taxon>Euteleostomi</taxon>
        <taxon>Mammalia</taxon>
        <taxon>Eutheria</taxon>
        <taxon>Euarchontoglires</taxon>
        <taxon>Glires</taxon>
        <taxon>Rodentia</taxon>
        <taxon>Myomorpha</taxon>
        <taxon>Muroidea</taxon>
        <taxon>Muridae</taxon>
        <taxon>Murinae</taxon>
        <taxon>Rattus</taxon>
    </lineage>
</organism>
<dbReference type="EMBL" id="CH473985">
    <property type="protein sequence ID" value="EDL94870.1"/>
    <property type="molecule type" value="Genomic_DNA"/>
</dbReference>
<proteinExistence type="predicted"/>
<evidence type="ECO:0000313" key="3">
    <source>
        <dbReference type="Proteomes" id="UP000234681"/>
    </source>
</evidence>
<gene>
    <name evidence="2" type="ORF">rCG_20430</name>
</gene>
<reference evidence="3" key="1">
    <citation type="submission" date="2005-09" db="EMBL/GenBank/DDBJ databases">
        <authorList>
            <person name="Mural R.J."/>
            <person name="Li P.W."/>
            <person name="Adams M.D."/>
            <person name="Amanatides P.G."/>
            <person name="Baden-Tillson H."/>
            <person name="Barnstead M."/>
            <person name="Chin S.H."/>
            <person name="Dew I."/>
            <person name="Evans C.A."/>
            <person name="Ferriera S."/>
            <person name="Flanigan M."/>
            <person name="Fosler C."/>
            <person name="Glodek A."/>
            <person name="Gu Z."/>
            <person name="Holt R.A."/>
            <person name="Jennings D."/>
            <person name="Kraft C.L."/>
            <person name="Lu F."/>
            <person name="Nguyen T."/>
            <person name="Nusskern D.R."/>
            <person name="Pfannkoch C.M."/>
            <person name="Sitter C."/>
            <person name="Sutton G.G."/>
            <person name="Venter J.C."/>
            <person name="Wang Z."/>
            <person name="Woodage T."/>
            <person name="Zheng X.H."/>
            <person name="Zhong F."/>
        </authorList>
    </citation>
    <scope>NUCLEOTIDE SEQUENCE [LARGE SCALE GENOMIC DNA]</scope>
    <source>
        <strain>BN</strain>
        <strain evidence="3">Sprague-Dawley</strain>
    </source>
</reference>
<feature type="compositionally biased region" description="Basic and acidic residues" evidence="1">
    <location>
        <begin position="10"/>
        <end position="27"/>
    </location>
</feature>
<protein>
    <submittedName>
        <fullName evidence="2">RCG20430</fullName>
    </submittedName>
</protein>
<sequence length="124" mass="13640">MGNWLGVDEQGSKRIEERLKDNPDKLPESGAEEPALEISRDIHIDAVRPEVPVMIHVVPLKGNRIWNPEREVREHSKPAVPHGLVVAKGEVVGNLMDSQSHGMVKAAAKGIGPKHEPLPVQVFD</sequence>
<dbReference type="AlphaFoldDB" id="A6JGL4"/>
<dbReference type="Proteomes" id="UP000234681">
    <property type="component" value="Chromosome 13"/>
</dbReference>
<evidence type="ECO:0000313" key="2">
    <source>
        <dbReference type="EMBL" id="EDL94870.1"/>
    </source>
</evidence>
<name>A6JGL4_RAT</name>
<feature type="region of interest" description="Disordered" evidence="1">
    <location>
        <begin position="1"/>
        <end position="34"/>
    </location>
</feature>
<accession>A6JGL4</accession>
<evidence type="ECO:0000256" key="1">
    <source>
        <dbReference type="SAM" id="MobiDB-lite"/>
    </source>
</evidence>